<sequence>MKYLVFSLILIASIGVTYRVTFDMTQEIVGALYIQGIINDHKVHQKLVEAIEADDSETVSKISNGFVSYNIDLLEALVSSLEGGHYYRFTKEEVSKGRSYLNEISGQQQ</sequence>
<reference evidence="1" key="1">
    <citation type="submission" date="2023-07" db="EMBL/GenBank/DDBJ databases">
        <title>Genome content predicts the carbon catabolic preferences of heterotrophic bacteria.</title>
        <authorList>
            <person name="Gralka M."/>
        </authorList>
    </citation>
    <scope>NUCLEOTIDE SEQUENCE</scope>
    <source>
        <strain evidence="1">I2M16</strain>
    </source>
</reference>
<evidence type="ECO:0000313" key="1">
    <source>
        <dbReference type="EMBL" id="MDO6454183.1"/>
    </source>
</evidence>
<evidence type="ECO:0000313" key="2">
    <source>
        <dbReference type="Proteomes" id="UP001169862"/>
    </source>
</evidence>
<accession>A0AAW7XIP4</accession>
<protein>
    <submittedName>
        <fullName evidence="1">Uncharacterized protein</fullName>
    </submittedName>
</protein>
<dbReference type="EMBL" id="JAUOPG010000007">
    <property type="protein sequence ID" value="MDO6454183.1"/>
    <property type="molecule type" value="Genomic_DNA"/>
</dbReference>
<gene>
    <name evidence="1" type="ORF">Q4490_11485</name>
</gene>
<dbReference type="RefSeq" id="WP_303550687.1">
    <property type="nucleotide sequence ID" value="NZ_JAUOPG010000007.1"/>
</dbReference>
<organism evidence="1 2">
    <name type="scientific">Neptunomonas phycophila</name>
    <dbReference type="NCBI Taxonomy" id="1572645"/>
    <lineage>
        <taxon>Bacteria</taxon>
        <taxon>Pseudomonadati</taxon>
        <taxon>Pseudomonadota</taxon>
        <taxon>Gammaproteobacteria</taxon>
        <taxon>Oceanospirillales</taxon>
        <taxon>Oceanospirillaceae</taxon>
        <taxon>Neptunomonas</taxon>
    </lineage>
</organism>
<dbReference type="Proteomes" id="UP001169862">
    <property type="component" value="Unassembled WGS sequence"/>
</dbReference>
<comment type="caution">
    <text evidence="1">The sequence shown here is derived from an EMBL/GenBank/DDBJ whole genome shotgun (WGS) entry which is preliminary data.</text>
</comment>
<dbReference type="AlphaFoldDB" id="A0AAW7XIP4"/>
<name>A0AAW7XIP4_9GAMM</name>
<proteinExistence type="predicted"/>